<sequence>MQQRDVTARPAMPSGGRTNHSSIPVAWPDSPTPRPAHSFVSKGVTCR</sequence>
<organism evidence="2 3">
    <name type="scientific">Massilia timonae CCUG 45783</name>
    <dbReference type="NCBI Taxonomy" id="883126"/>
    <lineage>
        <taxon>Bacteria</taxon>
        <taxon>Pseudomonadati</taxon>
        <taxon>Pseudomonadota</taxon>
        <taxon>Betaproteobacteria</taxon>
        <taxon>Burkholderiales</taxon>
        <taxon>Oxalobacteraceae</taxon>
        <taxon>Telluria group</taxon>
        <taxon>Massilia</taxon>
    </lineage>
</organism>
<evidence type="ECO:0000313" key="2">
    <source>
        <dbReference type="EMBL" id="EKU82408.1"/>
    </source>
</evidence>
<dbReference type="HOGENOM" id="CLU_3170022_0_0_4"/>
<evidence type="ECO:0000313" key="3">
    <source>
        <dbReference type="Proteomes" id="UP000009874"/>
    </source>
</evidence>
<gene>
    <name evidence="2" type="ORF">HMPREF9710_02431</name>
</gene>
<keyword evidence="3" id="KW-1185">Reference proteome</keyword>
<reference evidence="2 3" key="1">
    <citation type="submission" date="2012-09" db="EMBL/GenBank/DDBJ databases">
        <title>The Genome Sequence of Massilia timonae CCUG 45783.</title>
        <authorList>
            <consortium name="The Broad Institute Genome Sequencing Platform"/>
            <person name="Earl A."/>
            <person name="Ward D."/>
            <person name="Feldgarden M."/>
            <person name="Gevers D."/>
            <person name="Huys G."/>
            <person name="Walker B."/>
            <person name="Young S.K."/>
            <person name="Zeng Q."/>
            <person name="Gargeya S."/>
            <person name="Fitzgerald M."/>
            <person name="Haas B."/>
            <person name="Abouelleil A."/>
            <person name="Alvarado L."/>
            <person name="Arachchi H.M."/>
            <person name="Berlin A.M."/>
            <person name="Chapman S.B."/>
            <person name="Goldberg J."/>
            <person name="Griggs A."/>
            <person name="Gujja S."/>
            <person name="Hansen M."/>
            <person name="Howarth C."/>
            <person name="Imamovic A."/>
            <person name="Larimer J."/>
            <person name="McCowen C."/>
            <person name="Montmayeur A."/>
            <person name="Murphy C."/>
            <person name="Neiman D."/>
            <person name="Pearson M."/>
            <person name="Priest M."/>
            <person name="Roberts A."/>
            <person name="Saif S."/>
            <person name="Shea T."/>
            <person name="Sisk P."/>
            <person name="Sykes S."/>
            <person name="Wortman J."/>
            <person name="Nusbaum C."/>
            <person name="Birren B."/>
        </authorList>
    </citation>
    <scope>NUCLEOTIDE SEQUENCE [LARGE SCALE GENOMIC DNA]</scope>
    <source>
        <strain evidence="2 3">CCUG 45783</strain>
    </source>
</reference>
<accession>K9DDU8</accession>
<proteinExistence type="predicted"/>
<dbReference type="AlphaFoldDB" id="K9DDU8"/>
<dbReference type="Proteomes" id="UP000009874">
    <property type="component" value="Unassembled WGS sequence"/>
</dbReference>
<name>K9DDU8_9BURK</name>
<feature type="region of interest" description="Disordered" evidence="1">
    <location>
        <begin position="1"/>
        <end position="47"/>
    </location>
</feature>
<dbReference type="EMBL" id="AGZI01000027">
    <property type="protein sequence ID" value="EKU82408.1"/>
    <property type="molecule type" value="Genomic_DNA"/>
</dbReference>
<evidence type="ECO:0000256" key="1">
    <source>
        <dbReference type="SAM" id="MobiDB-lite"/>
    </source>
</evidence>
<protein>
    <submittedName>
        <fullName evidence="2">Uncharacterized protein</fullName>
    </submittedName>
</protein>
<comment type="caution">
    <text evidence="2">The sequence shown here is derived from an EMBL/GenBank/DDBJ whole genome shotgun (WGS) entry which is preliminary data.</text>
</comment>